<keyword evidence="3" id="KW-0443">Lipid metabolism</keyword>
<dbReference type="PRINTS" id="PR00979">
    <property type="entry name" value="TAFAZZIN"/>
</dbReference>
<comment type="caution">
    <text evidence="9">The sequence shown here is derived from an EMBL/GenBank/DDBJ whole genome shotgun (WGS) entry which is preliminary data.</text>
</comment>
<dbReference type="InterPro" id="IPR000872">
    <property type="entry name" value="Tafazzin"/>
</dbReference>
<reference evidence="9 10" key="1">
    <citation type="journal article" date="2016" name="Nat. Commun.">
        <title>Thousands of microbial genomes shed light on interconnected biogeochemical processes in an aquifer system.</title>
        <authorList>
            <person name="Anantharaman K."/>
            <person name="Brown C.T."/>
            <person name="Hug L.A."/>
            <person name="Sharon I."/>
            <person name="Castelle C.J."/>
            <person name="Probst A.J."/>
            <person name="Thomas B.C."/>
            <person name="Singh A."/>
            <person name="Wilkins M.J."/>
            <person name="Karaoz U."/>
            <person name="Brodie E.L."/>
            <person name="Williams K.H."/>
            <person name="Hubbard S.S."/>
            <person name="Banfield J.F."/>
        </authorList>
    </citation>
    <scope>NUCLEOTIDE SEQUENCE [LARGE SCALE GENOMIC DNA]</scope>
</reference>
<evidence type="ECO:0000259" key="8">
    <source>
        <dbReference type="SMART" id="SM00563"/>
    </source>
</evidence>
<keyword evidence="7" id="KW-0812">Transmembrane</keyword>
<dbReference type="AlphaFoldDB" id="A0A1G1YSJ0"/>
<dbReference type="EMBL" id="MHIQ01000004">
    <property type="protein sequence ID" value="OGY55328.1"/>
    <property type="molecule type" value="Genomic_DNA"/>
</dbReference>
<organism evidence="9 10">
    <name type="scientific">Candidatus Buchananbacteria bacterium RIFCSPLOWO2_01_FULL_56_15</name>
    <dbReference type="NCBI Taxonomy" id="1797547"/>
    <lineage>
        <taxon>Bacteria</taxon>
        <taxon>Candidatus Buchananiibacteriota</taxon>
    </lineage>
</organism>
<evidence type="ECO:0000256" key="6">
    <source>
        <dbReference type="ARBA" id="ARBA00047906"/>
    </source>
</evidence>
<keyword evidence="2" id="KW-0808">Transferase</keyword>
<comment type="subcellular location">
    <subcellularLocation>
        <location evidence="1">Membrane</location>
        <topology evidence="1">Peripheral membrane protein</topology>
    </subcellularLocation>
</comment>
<gene>
    <name evidence="9" type="ORF">A2951_03155</name>
</gene>
<evidence type="ECO:0000256" key="5">
    <source>
        <dbReference type="ARBA" id="ARBA00023315"/>
    </source>
</evidence>
<evidence type="ECO:0000256" key="1">
    <source>
        <dbReference type="ARBA" id="ARBA00004170"/>
    </source>
</evidence>
<keyword evidence="7" id="KW-1133">Transmembrane helix</keyword>
<dbReference type="PANTHER" id="PTHR12497:SF0">
    <property type="entry name" value="TAFAZZIN"/>
    <property type="match status" value="1"/>
</dbReference>
<keyword evidence="5" id="KW-0012">Acyltransferase</keyword>
<proteinExistence type="predicted"/>
<evidence type="ECO:0000256" key="3">
    <source>
        <dbReference type="ARBA" id="ARBA00023098"/>
    </source>
</evidence>
<sequence length="239" mass="27453">MIKSLTSYLWMILTGVVISFFMFRLNRTIIVGRGNLPDCRNRLLIANHRTMLDSWLLTAACVWPEAIRKPHLLPWHLPEVKNFFFNPVLAAMCSCWRCIPIERGSGDFFKKQLPVIVKRLREGSVMIFPEGSRSRKPKSGELCRWRRGADLLVVQAKPIVVPIAIAGVEDILPIGCYWPRFFKKVVIVIGKPINLSDCYDIPDEAEARERIAQRLQRRLQSVLHKAAAIYRGETKNLET</sequence>
<accession>A0A1G1YSJ0</accession>
<evidence type="ECO:0000256" key="4">
    <source>
        <dbReference type="ARBA" id="ARBA00023136"/>
    </source>
</evidence>
<dbReference type="PANTHER" id="PTHR12497">
    <property type="entry name" value="TAZ PROTEIN TAFAZZIN"/>
    <property type="match status" value="1"/>
</dbReference>
<dbReference type="SMART" id="SM00563">
    <property type="entry name" value="PlsC"/>
    <property type="match status" value="1"/>
</dbReference>
<evidence type="ECO:0000256" key="7">
    <source>
        <dbReference type="SAM" id="Phobius"/>
    </source>
</evidence>
<keyword evidence="4 7" id="KW-0472">Membrane</keyword>
<evidence type="ECO:0000256" key="2">
    <source>
        <dbReference type="ARBA" id="ARBA00022679"/>
    </source>
</evidence>
<dbReference type="GO" id="GO:0006644">
    <property type="term" value="P:phospholipid metabolic process"/>
    <property type="evidence" value="ECO:0007669"/>
    <property type="project" value="InterPro"/>
</dbReference>
<dbReference type="Pfam" id="PF01553">
    <property type="entry name" value="Acyltransferase"/>
    <property type="match status" value="1"/>
</dbReference>
<feature type="transmembrane region" description="Helical" evidence="7">
    <location>
        <begin position="6"/>
        <end position="23"/>
    </location>
</feature>
<dbReference type="GO" id="GO:0008374">
    <property type="term" value="F:O-acyltransferase activity"/>
    <property type="evidence" value="ECO:0007669"/>
    <property type="project" value="TreeGrafter"/>
</dbReference>
<evidence type="ECO:0000313" key="10">
    <source>
        <dbReference type="Proteomes" id="UP000178944"/>
    </source>
</evidence>
<dbReference type="InterPro" id="IPR002123">
    <property type="entry name" value="Plipid/glycerol_acylTrfase"/>
</dbReference>
<protein>
    <recommendedName>
        <fullName evidence="8">Phospholipid/glycerol acyltransferase domain-containing protein</fullName>
    </recommendedName>
</protein>
<feature type="domain" description="Phospholipid/glycerol acyltransferase" evidence="8">
    <location>
        <begin position="42"/>
        <end position="168"/>
    </location>
</feature>
<dbReference type="Proteomes" id="UP000178944">
    <property type="component" value="Unassembled WGS sequence"/>
</dbReference>
<evidence type="ECO:0000313" key="9">
    <source>
        <dbReference type="EMBL" id="OGY55328.1"/>
    </source>
</evidence>
<dbReference type="GO" id="GO:0016020">
    <property type="term" value="C:membrane"/>
    <property type="evidence" value="ECO:0007669"/>
    <property type="project" value="UniProtKB-SubCell"/>
</dbReference>
<name>A0A1G1YSJ0_9BACT</name>
<dbReference type="SUPFAM" id="SSF69593">
    <property type="entry name" value="Glycerol-3-phosphate (1)-acyltransferase"/>
    <property type="match status" value="1"/>
</dbReference>
<comment type="catalytic activity">
    <reaction evidence="6">
        <text>1'-[1,2-diacyl-sn-glycero-3-phospho],3'-[1-acyl-sn-glycero-3-phospho]-glycerol + a 1,2-diacyl-sn-glycero-3-phosphocholine = a cardiolipin + a 1-acyl-sn-glycero-3-phosphocholine</text>
        <dbReference type="Rhea" id="RHEA:33731"/>
        <dbReference type="ChEBI" id="CHEBI:57643"/>
        <dbReference type="ChEBI" id="CHEBI:58168"/>
        <dbReference type="ChEBI" id="CHEBI:62237"/>
        <dbReference type="ChEBI" id="CHEBI:64743"/>
    </reaction>
    <physiologicalReaction direction="left-to-right" evidence="6">
        <dbReference type="Rhea" id="RHEA:33732"/>
    </physiologicalReaction>
    <physiologicalReaction direction="right-to-left" evidence="6">
        <dbReference type="Rhea" id="RHEA:33733"/>
    </physiologicalReaction>
</comment>
<dbReference type="CDD" id="cd07989">
    <property type="entry name" value="LPLAT_AGPAT-like"/>
    <property type="match status" value="1"/>
</dbReference>